<dbReference type="Proteomes" id="UP000245884">
    <property type="component" value="Unassembled WGS sequence"/>
</dbReference>
<dbReference type="EMBL" id="KZ819668">
    <property type="protein sequence ID" value="PWN27287.1"/>
    <property type="molecule type" value="Genomic_DNA"/>
</dbReference>
<sequence>MRYHFTSSPSTGLALPLAVLLCGLALLPGLLNVVLALPAGGRANHQLDGGLGLTIRARPHRLVKMACEYYIIACGAQHRNGTKKGGPDTLQGGATGVRLELGEEKEPFSGKREGDGCGGEGIGCVRGTEHRELAGLRRG</sequence>
<protein>
    <submittedName>
        <fullName evidence="1">Uncharacterized protein</fullName>
    </submittedName>
</protein>
<reference evidence="1 2" key="1">
    <citation type="journal article" date="2018" name="Mol. Biol. Evol.">
        <title>Broad Genomic Sampling Reveals a Smut Pathogenic Ancestry of the Fungal Clade Ustilaginomycotina.</title>
        <authorList>
            <person name="Kijpornyongpan T."/>
            <person name="Mondo S.J."/>
            <person name="Barry K."/>
            <person name="Sandor L."/>
            <person name="Lee J."/>
            <person name="Lipzen A."/>
            <person name="Pangilinan J."/>
            <person name="LaButti K."/>
            <person name="Hainaut M."/>
            <person name="Henrissat B."/>
            <person name="Grigoriev I.V."/>
            <person name="Spatafora J.W."/>
            <person name="Aime M.C."/>
        </authorList>
    </citation>
    <scope>NUCLEOTIDE SEQUENCE [LARGE SCALE GENOMIC DNA]</scope>
    <source>
        <strain evidence="1 2">MCA 5214</strain>
    </source>
</reference>
<evidence type="ECO:0000313" key="1">
    <source>
        <dbReference type="EMBL" id="PWN27287.1"/>
    </source>
</evidence>
<keyword evidence="2" id="KW-1185">Reference proteome</keyword>
<gene>
    <name evidence="1" type="ORF">BDZ90DRAFT_174817</name>
</gene>
<organism evidence="1 2">
    <name type="scientific">Jaminaea rosea</name>
    <dbReference type="NCBI Taxonomy" id="1569628"/>
    <lineage>
        <taxon>Eukaryota</taxon>
        <taxon>Fungi</taxon>
        <taxon>Dikarya</taxon>
        <taxon>Basidiomycota</taxon>
        <taxon>Ustilaginomycotina</taxon>
        <taxon>Exobasidiomycetes</taxon>
        <taxon>Microstromatales</taxon>
        <taxon>Microstromatales incertae sedis</taxon>
        <taxon>Jaminaea</taxon>
    </lineage>
</organism>
<evidence type="ECO:0000313" key="2">
    <source>
        <dbReference type="Proteomes" id="UP000245884"/>
    </source>
</evidence>
<dbReference type="GeneID" id="37025543"/>
<accession>A0A316UPR5</accession>
<name>A0A316UPR5_9BASI</name>
<proteinExistence type="predicted"/>
<dbReference type="AlphaFoldDB" id="A0A316UPR5"/>
<dbReference type="RefSeq" id="XP_025361899.1">
    <property type="nucleotide sequence ID" value="XM_025503720.1"/>
</dbReference>